<dbReference type="RefSeq" id="WP_377182481.1">
    <property type="nucleotide sequence ID" value="NZ_JBHUPD010000001.1"/>
</dbReference>
<reference evidence="3" key="1">
    <citation type="journal article" date="2019" name="Int. J. Syst. Evol. Microbiol.">
        <title>The Global Catalogue of Microorganisms (GCM) 10K type strain sequencing project: providing services to taxonomists for standard genome sequencing and annotation.</title>
        <authorList>
            <consortium name="The Broad Institute Genomics Platform"/>
            <consortium name="The Broad Institute Genome Sequencing Center for Infectious Disease"/>
            <person name="Wu L."/>
            <person name="Ma J."/>
        </authorList>
    </citation>
    <scope>NUCLEOTIDE SEQUENCE [LARGE SCALE GENOMIC DNA]</scope>
    <source>
        <strain evidence="3">KCTC 22437</strain>
    </source>
</reference>
<evidence type="ECO:0000313" key="2">
    <source>
        <dbReference type="EMBL" id="MFD2871619.1"/>
    </source>
</evidence>
<evidence type="ECO:0000256" key="1">
    <source>
        <dbReference type="SAM" id="SignalP"/>
    </source>
</evidence>
<keyword evidence="1" id="KW-0732">Signal</keyword>
<accession>A0ABW5Y8C6</accession>
<name>A0ABW5Y8C6_9SPHI</name>
<protein>
    <recommendedName>
        <fullName evidence="4">Lipoprotein</fullName>
    </recommendedName>
</protein>
<dbReference type="PROSITE" id="PS51257">
    <property type="entry name" value="PROKAR_LIPOPROTEIN"/>
    <property type="match status" value="1"/>
</dbReference>
<dbReference type="EMBL" id="JBHUPD010000001">
    <property type="protein sequence ID" value="MFD2871619.1"/>
    <property type="molecule type" value="Genomic_DNA"/>
</dbReference>
<dbReference type="Proteomes" id="UP001597557">
    <property type="component" value="Unassembled WGS sequence"/>
</dbReference>
<sequence length="177" mass="19763">MKNQKLLLVIAVLLAVTLFACKKSGVTSAFDKSYDAWLSYKKKVNNNYAYIAVEDGDNSHAETKITVTNGEITARDYAFYDSVYKPDSNVTRQVLTEQWHESADNYTLSTHADGAQLFTLDDIYYRAQNIWLKADQSKNKITFETNNNGIISAAGYTPNSCKSGDCFIGAKIKSIMP</sequence>
<gene>
    <name evidence="2" type="ORF">ACFS5N_03995</name>
</gene>
<organism evidence="2 3">
    <name type="scientific">Mucilaginibacter ximonensis</name>
    <dbReference type="NCBI Taxonomy" id="538021"/>
    <lineage>
        <taxon>Bacteria</taxon>
        <taxon>Pseudomonadati</taxon>
        <taxon>Bacteroidota</taxon>
        <taxon>Sphingobacteriia</taxon>
        <taxon>Sphingobacteriales</taxon>
        <taxon>Sphingobacteriaceae</taxon>
        <taxon>Mucilaginibacter</taxon>
    </lineage>
</organism>
<evidence type="ECO:0000313" key="3">
    <source>
        <dbReference type="Proteomes" id="UP001597557"/>
    </source>
</evidence>
<evidence type="ECO:0008006" key="4">
    <source>
        <dbReference type="Google" id="ProtNLM"/>
    </source>
</evidence>
<keyword evidence="3" id="KW-1185">Reference proteome</keyword>
<comment type="caution">
    <text evidence="2">The sequence shown here is derived from an EMBL/GenBank/DDBJ whole genome shotgun (WGS) entry which is preliminary data.</text>
</comment>
<feature type="chain" id="PRO_5045340520" description="Lipoprotein" evidence="1">
    <location>
        <begin position="30"/>
        <end position="177"/>
    </location>
</feature>
<proteinExistence type="predicted"/>
<feature type="signal peptide" evidence="1">
    <location>
        <begin position="1"/>
        <end position="29"/>
    </location>
</feature>